<accession>F0WCU5</accession>
<reference evidence="1" key="1">
    <citation type="journal article" date="2011" name="PLoS Biol.">
        <title>Gene gain and loss during evolution of obligate parasitism in the white rust pathogen of Arabidopsis thaliana.</title>
        <authorList>
            <person name="Kemen E."/>
            <person name="Gardiner A."/>
            <person name="Schultz-Larsen T."/>
            <person name="Kemen A.C."/>
            <person name="Balmuth A.L."/>
            <person name="Robert-Seilaniantz A."/>
            <person name="Bailey K."/>
            <person name="Holub E."/>
            <person name="Studholme D.J."/>
            <person name="Maclean D."/>
            <person name="Jones J.D."/>
        </authorList>
    </citation>
    <scope>NUCLEOTIDE SEQUENCE</scope>
</reference>
<dbReference type="HOGENOM" id="CLU_2431548_0_0_1"/>
<evidence type="ECO:0000313" key="1">
    <source>
        <dbReference type="EMBL" id="CCA19014.1"/>
    </source>
</evidence>
<dbReference type="EMBL" id="FR824106">
    <property type="protein sequence ID" value="CCA19014.1"/>
    <property type="molecule type" value="Genomic_DNA"/>
</dbReference>
<protein>
    <submittedName>
        <fullName evidence="1">AlNc14C61G4471 protein</fullName>
    </submittedName>
</protein>
<dbReference type="AlphaFoldDB" id="F0WCU5"/>
<sequence>MERKLQAVRYNLSIAADSISLPSSMIRDSFNVASLSDANTHEKLSEFRSLNTSHLSFKRALSQGVITFEYCAHRFDFMDTARFRFAPKLLE</sequence>
<organism evidence="1">
    <name type="scientific">Albugo laibachii Nc14</name>
    <dbReference type="NCBI Taxonomy" id="890382"/>
    <lineage>
        <taxon>Eukaryota</taxon>
        <taxon>Sar</taxon>
        <taxon>Stramenopiles</taxon>
        <taxon>Oomycota</taxon>
        <taxon>Peronosporomycetes</taxon>
        <taxon>Albuginales</taxon>
        <taxon>Albuginaceae</taxon>
        <taxon>Albugo</taxon>
    </lineage>
</organism>
<reference evidence="1" key="2">
    <citation type="submission" date="2011-02" db="EMBL/GenBank/DDBJ databases">
        <authorList>
            <person name="MacLean D."/>
        </authorList>
    </citation>
    <scope>NUCLEOTIDE SEQUENCE</scope>
</reference>
<gene>
    <name evidence="1" type="primary">AlNc14C61G4471</name>
    <name evidence="1" type="ORF">ALNC14_051570</name>
</gene>
<name>F0WCU5_9STRA</name>
<proteinExistence type="predicted"/>